<proteinExistence type="predicted"/>
<name>A0A9D3X880_9SAUR</name>
<protein>
    <submittedName>
        <fullName evidence="1">Uncharacterized protein</fullName>
    </submittedName>
</protein>
<keyword evidence="2" id="KW-1185">Reference proteome</keyword>
<accession>A0A9D3X880</accession>
<evidence type="ECO:0000313" key="1">
    <source>
        <dbReference type="EMBL" id="KAH1175041.1"/>
    </source>
</evidence>
<sequence>MRSLAPNYNNKGLNCSAKGTWILRLYFSCGILDNDINICKSGVIPVLIVPLLPCDIKLCPNHSSVNELNAILLLSGYICPKIKTFSMTSGDGHVNDLLNEQMLWKWLINILFH</sequence>
<reference evidence="1" key="1">
    <citation type="submission" date="2021-09" db="EMBL/GenBank/DDBJ databases">
        <title>The genome of Mauremys mutica provides insights into the evolution of semi-aquatic lifestyle.</title>
        <authorList>
            <person name="Gong S."/>
            <person name="Gao Y."/>
        </authorList>
    </citation>
    <scope>NUCLEOTIDE SEQUENCE</scope>
    <source>
        <strain evidence="1">MM-2020</strain>
        <tissue evidence="1">Muscle</tissue>
    </source>
</reference>
<dbReference type="Proteomes" id="UP000827986">
    <property type="component" value="Unassembled WGS sequence"/>
</dbReference>
<dbReference type="AlphaFoldDB" id="A0A9D3X880"/>
<gene>
    <name evidence="1" type="ORF">KIL84_021455</name>
</gene>
<comment type="caution">
    <text evidence="1">The sequence shown here is derived from an EMBL/GenBank/DDBJ whole genome shotgun (WGS) entry which is preliminary data.</text>
</comment>
<organism evidence="1 2">
    <name type="scientific">Mauremys mutica</name>
    <name type="common">yellowpond turtle</name>
    <dbReference type="NCBI Taxonomy" id="74926"/>
    <lineage>
        <taxon>Eukaryota</taxon>
        <taxon>Metazoa</taxon>
        <taxon>Chordata</taxon>
        <taxon>Craniata</taxon>
        <taxon>Vertebrata</taxon>
        <taxon>Euteleostomi</taxon>
        <taxon>Archelosauria</taxon>
        <taxon>Testudinata</taxon>
        <taxon>Testudines</taxon>
        <taxon>Cryptodira</taxon>
        <taxon>Durocryptodira</taxon>
        <taxon>Testudinoidea</taxon>
        <taxon>Geoemydidae</taxon>
        <taxon>Geoemydinae</taxon>
        <taxon>Mauremys</taxon>
    </lineage>
</organism>
<dbReference type="EMBL" id="JAHDVG010000478">
    <property type="protein sequence ID" value="KAH1175041.1"/>
    <property type="molecule type" value="Genomic_DNA"/>
</dbReference>
<evidence type="ECO:0000313" key="2">
    <source>
        <dbReference type="Proteomes" id="UP000827986"/>
    </source>
</evidence>